<dbReference type="PANTHER" id="PTHR41287:SF1">
    <property type="entry name" value="PROTEIN YMFN"/>
    <property type="match status" value="1"/>
</dbReference>
<dbReference type="InterPro" id="IPR027417">
    <property type="entry name" value="P-loop_NTPase"/>
</dbReference>
<gene>
    <name evidence="2" type="ORF">FKY71_18050</name>
</gene>
<dbReference type="Proteomes" id="UP000315400">
    <property type="component" value="Unassembled WGS sequence"/>
</dbReference>
<dbReference type="Gene3D" id="3.40.50.300">
    <property type="entry name" value="P-loop containing nucleotide triphosphate hydrolases"/>
    <property type="match status" value="1"/>
</dbReference>
<dbReference type="EMBL" id="VIFK01000455">
    <property type="protein sequence ID" value="TQE93740.1"/>
    <property type="molecule type" value="Genomic_DNA"/>
</dbReference>
<name>A0A540VAE5_9GAMM</name>
<evidence type="ECO:0000313" key="2">
    <source>
        <dbReference type="EMBL" id="TQE93740.1"/>
    </source>
</evidence>
<organism evidence="2 3">
    <name type="scientific">Spiribacter salinus</name>
    <dbReference type="NCBI Taxonomy" id="1335746"/>
    <lineage>
        <taxon>Bacteria</taxon>
        <taxon>Pseudomonadati</taxon>
        <taxon>Pseudomonadota</taxon>
        <taxon>Gammaproteobacteria</taxon>
        <taxon>Chromatiales</taxon>
        <taxon>Ectothiorhodospiraceae</taxon>
        <taxon>Spiribacter</taxon>
    </lineage>
</organism>
<dbReference type="PANTHER" id="PTHR41287">
    <property type="match status" value="1"/>
</dbReference>
<proteinExistence type="predicted"/>
<dbReference type="InterPro" id="IPR005021">
    <property type="entry name" value="Terminase_largesu-like"/>
</dbReference>
<dbReference type="AlphaFoldDB" id="A0A540VAE5"/>
<dbReference type="InterPro" id="IPR046461">
    <property type="entry name" value="TerL_ATPase"/>
</dbReference>
<dbReference type="Pfam" id="PF03354">
    <property type="entry name" value="TerL_ATPase"/>
    <property type="match status" value="1"/>
</dbReference>
<protein>
    <submittedName>
        <fullName evidence="2">Terminase</fullName>
    </submittedName>
</protein>
<evidence type="ECO:0000313" key="3">
    <source>
        <dbReference type="Proteomes" id="UP000315400"/>
    </source>
</evidence>
<evidence type="ECO:0000259" key="1">
    <source>
        <dbReference type="Pfam" id="PF03354"/>
    </source>
</evidence>
<sequence>MKLRNWQKQWIKSIYDQPTRRAIISVGRKNSKTATSACLLLLHLVGPEARVNSQLYSAAQSRDQASIVFNLAAKMVRQNPVLSDYITIREAAKQLVCAEIGTTYKALSADASTAYGLSPAFVVHDELGQVRGPRSELYEALETAAGAQEAPLSVIISTQAATDGDLLSVLIDDALSGEDPETRLWLYTAPDDADPFSHEAQKAANPALG</sequence>
<accession>A0A540VAE5</accession>
<feature type="domain" description="Terminase large subunit-like ATPase" evidence="1">
    <location>
        <begin position="6"/>
        <end position="161"/>
    </location>
</feature>
<reference evidence="2 3" key="1">
    <citation type="submission" date="2019-06" db="EMBL/GenBank/DDBJ databases">
        <title>Metagenome assembled Genome of Spiribacter salinus SL48-SHIP from the microbial mat of Salt Lake 48 (Novosibirsk region, Russia).</title>
        <authorList>
            <person name="Shipova A."/>
            <person name="Rozanov A.S."/>
            <person name="Bryanskaya A.V."/>
            <person name="Peltek S.E."/>
        </authorList>
    </citation>
    <scope>NUCLEOTIDE SEQUENCE [LARGE SCALE GENOMIC DNA]</scope>
    <source>
        <strain evidence="2">SL48-SHIP-2</strain>
    </source>
</reference>
<feature type="non-terminal residue" evidence="2">
    <location>
        <position position="209"/>
    </location>
</feature>
<comment type="caution">
    <text evidence="2">The sequence shown here is derived from an EMBL/GenBank/DDBJ whole genome shotgun (WGS) entry which is preliminary data.</text>
</comment>